<name>A0AAV6R1Z5_SOLSE</name>
<gene>
    <name evidence="1" type="ORF">JOB18_009913</name>
</gene>
<keyword evidence="2" id="KW-1185">Reference proteome</keyword>
<protein>
    <submittedName>
        <fullName evidence="1">Uncharacterized protein</fullName>
    </submittedName>
</protein>
<reference evidence="1 2" key="1">
    <citation type="journal article" date="2021" name="Sci. Rep.">
        <title>Chromosome anchoring in Senegalese sole (Solea senegalensis) reveals sex-associated markers and genome rearrangements in flatfish.</title>
        <authorList>
            <person name="Guerrero-Cozar I."/>
            <person name="Gomez-Garrido J."/>
            <person name="Berbel C."/>
            <person name="Martinez-Blanch J.F."/>
            <person name="Alioto T."/>
            <person name="Claros M.G."/>
            <person name="Gagnaire P.A."/>
            <person name="Manchado M."/>
        </authorList>
    </citation>
    <scope>NUCLEOTIDE SEQUENCE [LARGE SCALE GENOMIC DNA]</scope>
    <source>
        <strain evidence="1">Sse05_10M</strain>
    </source>
</reference>
<dbReference type="Proteomes" id="UP000693946">
    <property type="component" value="Linkage Group LG21"/>
</dbReference>
<evidence type="ECO:0000313" key="1">
    <source>
        <dbReference type="EMBL" id="KAG7498484.1"/>
    </source>
</evidence>
<dbReference type="EMBL" id="JAGKHQ010000014">
    <property type="protein sequence ID" value="KAG7498484.1"/>
    <property type="molecule type" value="Genomic_DNA"/>
</dbReference>
<dbReference type="AlphaFoldDB" id="A0AAV6R1Z5"/>
<organism evidence="1 2">
    <name type="scientific">Solea senegalensis</name>
    <name type="common">Senegalese sole</name>
    <dbReference type="NCBI Taxonomy" id="28829"/>
    <lineage>
        <taxon>Eukaryota</taxon>
        <taxon>Metazoa</taxon>
        <taxon>Chordata</taxon>
        <taxon>Craniata</taxon>
        <taxon>Vertebrata</taxon>
        <taxon>Euteleostomi</taxon>
        <taxon>Actinopterygii</taxon>
        <taxon>Neopterygii</taxon>
        <taxon>Teleostei</taxon>
        <taxon>Neoteleostei</taxon>
        <taxon>Acanthomorphata</taxon>
        <taxon>Carangaria</taxon>
        <taxon>Pleuronectiformes</taxon>
        <taxon>Pleuronectoidei</taxon>
        <taxon>Soleidae</taxon>
        <taxon>Solea</taxon>
    </lineage>
</organism>
<accession>A0AAV6R1Z5</accession>
<evidence type="ECO:0000313" key="2">
    <source>
        <dbReference type="Proteomes" id="UP000693946"/>
    </source>
</evidence>
<comment type="caution">
    <text evidence="1">The sequence shown here is derived from an EMBL/GenBank/DDBJ whole genome shotgun (WGS) entry which is preliminary data.</text>
</comment>
<proteinExistence type="predicted"/>
<sequence>MKKSPLDFTLVAGCAGRAGETYITSDILTDLPLKGSLHLPGSQSDRWIRPIRFILRPLVGGFTPQAEIYEDEVKWDLPPVKRHVTTTTAGIHESRHEQLDEEKPCCTVLINNNRPCDDEAR</sequence>